<evidence type="ECO:0000256" key="1">
    <source>
        <dbReference type="SAM" id="Phobius"/>
    </source>
</evidence>
<feature type="transmembrane region" description="Helical" evidence="1">
    <location>
        <begin position="364"/>
        <end position="383"/>
    </location>
</feature>
<proteinExistence type="predicted"/>
<dbReference type="EMBL" id="BNJQ01000014">
    <property type="protein sequence ID" value="GHP06799.1"/>
    <property type="molecule type" value="Genomic_DNA"/>
</dbReference>
<accession>A0A830HP03</accession>
<dbReference type="PANTHER" id="PTHR35791">
    <property type="entry name" value="UPF0754 MEMBRANE PROTEIN YHEB"/>
    <property type="match status" value="1"/>
</dbReference>
<keyword evidence="3" id="KW-1185">Reference proteome</keyword>
<keyword evidence="1" id="KW-0812">Transmembrane</keyword>
<name>A0A830HP03_9CHLO</name>
<evidence type="ECO:0000313" key="2">
    <source>
        <dbReference type="EMBL" id="GHP06799.1"/>
    </source>
</evidence>
<gene>
    <name evidence="2" type="ORF">PPROV_000554300</name>
</gene>
<reference evidence="2" key="1">
    <citation type="submission" date="2020-10" db="EMBL/GenBank/DDBJ databases">
        <title>Unveiling of a novel bifunctional photoreceptor, Dualchrome1, isolated from a cosmopolitan green alga.</title>
        <authorList>
            <person name="Suzuki S."/>
            <person name="Kawachi M."/>
        </authorList>
    </citation>
    <scope>NUCLEOTIDE SEQUENCE</scope>
    <source>
        <strain evidence="2">NIES 2893</strain>
    </source>
</reference>
<organism evidence="2 3">
    <name type="scientific">Pycnococcus provasolii</name>
    <dbReference type="NCBI Taxonomy" id="41880"/>
    <lineage>
        <taxon>Eukaryota</taxon>
        <taxon>Viridiplantae</taxon>
        <taxon>Chlorophyta</taxon>
        <taxon>Pseudoscourfieldiophyceae</taxon>
        <taxon>Pseudoscourfieldiales</taxon>
        <taxon>Pycnococcaceae</taxon>
        <taxon>Pycnococcus</taxon>
    </lineage>
</organism>
<protein>
    <recommendedName>
        <fullName evidence="4">DUF445 domain-containing protein</fullName>
    </recommendedName>
</protein>
<dbReference type="OrthoDB" id="410754at2759"/>
<keyword evidence="1" id="KW-0472">Membrane</keyword>
<dbReference type="AlphaFoldDB" id="A0A830HP03"/>
<keyword evidence="1" id="KW-1133">Transmembrane helix</keyword>
<dbReference type="Proteomes" id="UP000660262">
    <property type="component" value="Unassembled WGS sequence"/>
</dbReference>
<evidence type="ECO:0000313" key="3">
    <source>
        <dbReference type="Proteomes" id="UP000660262"/>
    </source>
</evidence>
<comment type="caution">
    <text evidence="2">The sequence shown here is derived from an EMBL/GenBank/DDBJ whole genome shotgun (WGS) entry which is preliminary data.</text>
</comment>
<dbReference type="PANTHER" id="PTHR35791:SF1">
    <property type="entry name" value="UPF0754 MEMBRANE PROTEIN YHEB"/>
    <property type="match status" value="1"/>
</dbReference>
<evidence type="ECO:0008006" key="4">
    <source>
        <dbReference type="Google" id="ProtNLM"/>
    </source>
</evidence>
<sequence length="384" mass="43258">MTFYPLEFTGVKLYQPKDQPFGFFGWQGIIPSKAGKMASIMTDLMLEKLVTTEEVFARLDPVRMGQVIEPAMRAAAVRIYTKVGVEYFPFLYYSSTDDVREFAREEILRRGKALLVDVISEFRERVKDCFDIKHMIVTNSIKNKLLVVNMFQTVGAKEFVFIERSGAYFGFLFGVVQAVVFYFADIWWLLPLFGFFVGYATNWVALKVIFEPIEPISLGPLGTLQGLFLKRQPEVSLEFAKLSATSFLNAESMWEEILYGAYSDRFWALFDAKFDAFFDKEIVGGGYRKTVMACAFGGKGVLELKAATSKALADELYSSLCYGNEHLDAALGLEETMAERLAALPPKDFEGVLHPVFQEDEIKLIAVGGLLGMGVGFLQTLMYI</sequence>